<keyword evidence="9" id="KW-1185">Reference proteome</keyword>
<evidence type="ECO:0008006" key="10">
    <source>
        <dbReference type="Google" id="ProtNLM"/>
    </source>
</evidence>
<sequence>MQTFSNGMEDDPGVCRAHTFTQVLFLLLNLLLSELSHPEAKPLDFVCVSEVRKVMNKVKDLQEDLSQCSTAAFLPVPVRIPCIRVNIRTWQSKPIPERSAEILQSLRMLAQDIHQARNQSQDQCAVRLLERLEHNINNYIHTLTRLKTQSGLDGLNAPDSSVQRVTNLQLVLQIFDRLISRKLEWLVIEMAKECETETDS</sequence>
<dbReference type="InterPro" id="IPR001323">
    <property type="entry name" value="EPO_TPO"/>
</dbReference>
<dbReference type="Proteomes" id="UP001187315">
    <property type="component" value="Unassembled WGS sequence"/>
</dbReference>
<proteinExistence type="inferred from homology"/>
<dbReference type="GO" id="GO:0005576">
    <property type="term" value="C:extracellular region"/>
    <property type="evidence" value="ECO:0007669"/>
    <property type="project" value="UniProtKB-SubCell"/>
</dbReference>
<evidence type="ECO:0000256" key="2">
    <source>
        <dbReference type="ARBA" id="ARBA00005782"/>
    </source>
</evidence>
<keyword evidence="3" id="KW-0964">Secreted</keyword>
<dbReference type="GO" id="GO:0005125">
    <property type="term" value="F:cytokine activity"/>
    <property type="evidence" value="ECO:0007669"/>
    <property type="project" value="InterPro"/>
</dbReference>
<dbReference type="AlphaFoldDB" id="A0AA88NWY7"/>
<dbReference type="Pfam" id="PF00758">
    <property type="entry name" value="EPO_TPO"/>
    <property type="match status" value="1"/>
</dbReference>
<evidence type="ECO:0000256" key="4">
    <source>
        <dbReference type="ARBA" id="ARBA00022702"/>
    </source>
</evidence>
<evidence type="ECO:0000313" key="9">
    <source>
        <dbReference type="Proteomes" id="UP001187315"/>
    </source>
</evidence>
<dbReference type="InterPro" id="IPR003978">
    <property type="entry name" value="Thrombopoietin"/>
</dbReference>
<gene>
    <name evidence="8" type="ORF">Q7C36_000052</name>
</gene>
<keyword evidence="4" id="KW-0372">Hormone</keyword>
<protein>
    <recommendedName>
        <fullName evidence="10">Thrombopoietin</fullName>
    </recommendedName>
</protein>
<dbReference type="PANTHER" id="PTHR10560:SF0">
    <property type="entry name" value="THROMBOPOIETIN"/>
    <property type="match status" value="1"/>
</dbReference>
<comment type="similarity">
    <text evidence="2">Belongs to the EPO/TPO family.</text>
</comment>
<dbReference type="GO" id="GO:0005179">
    <property type="term" value="F:hormone activity"/>
    <property type="evidence" value="ECO:0007669"/>
    <property type="project" value="UniProtKB-KW"/>
</dbReference>
<comment type="subcellular location">
    <subcellularLocation>
        <location evidence="1">Secreted</location>
    </subcellularLocation>
</comment>
<evidence type="ECO:0000256" key="7">
    <source>
        <dbReference type="SAM" id="SignalP"/>
    </source>
</evidence>
<comment type="caution">
    <text evidence="8">The sequence shown here is derived from an EMBL/GenBank/DDBJ whole genome shotgun (WGS) entry which is preliminary data.</text>
</comment>
<dbReference type="GO" id="GO:0008283">
    <property type="term" value="P:cell population proliferation"/>
    <property type="evidence" value="ECO:0007669"/>
    <property type="project" value="InterPro"/>
</dbReference>
<evidence type="ECO:0000313" key="8">
    <source>
        <dbReference type="EMBL" id="KAK2868181.1"/>
    </source>
</evidence>
<evidence type="ECO:0000256" key="6">
    <source>
        <dbReference type="ARBA" id="ARBA00023157"/>
    </source>
</evidence>
<feature type="chain" id="PRO_5041705077" description="Thrombopoietin" evidence="7">
    <location>
        <begin position="41"/>
        <end position="200"/>
    </location>
</feature>
<evidence type="ECO:0000256" key="5">
    <source>
        <dbReference type="ARBA" id="ARBA00022729"/>
    </source>
</evidence>
<dbReference type="InterPro" id="IPR009079">
    <property type="entry name" value="4_helix_cytokine-like_core"/>
</dbReference>
<dbReference type="EMBL" id="JAVHJS010000001">
    <property type="protein sequence ID" value="KAK2868181.1"/>
    <property type="molecule type" value="Genomic_DNA"/>
</dbReference>
<accession>A0AA88NWY7</accession>
<reference evidence="8" key="1">
    <citation type="submission" date="2023-08" db="EMBL/GenBank/DDBJ databases">
        <title>Pelteobagrus vachellii genome.</title>
        <authorList>
            <person name="Liu H."/>
        </authorList>
    </citation>
    <scope>NUCLEOTIDE SEQUENCE</scope>
    <source>
        <strain evidence="8">PRFRI_2022a</strain>
        <tissue evidence="8">Muscle</tissue>
    </source>
</reference>
<evidence type="ECO:0000256" key="1">
    <source>
        <dbReference type="ARBA" id="ARBA00004613"/>
    </source>
</evidence>
<keyword evidence="5 7" id="KW-0732">Signal</keyword>
<dbReference type="PANTHER" id="PTHR10560">
    <property type="entry name" value="THROMBOPOIETIN"/>
    <property type="match status" value="1"/>
</dbReference>
<organism evidence="8 9">
    <name type="scientific">Tachysurus vachellii</name>
    <name type="common">Darkbarbel catfish</name>
    <name type="synonym">Pelteobagrus vachellii</name>
    <dbReference type="NCBI Taxonomy" id="175792"/>
    <lineage>
        <taxon>Eukaryota</taxon>
        <taxon>Metazoa</taxon>
        <taxon>Chordata</taxon>
        <taxon>Craniata</taxon>
        <taxon>Vertebrata</taxon>
        <taxon>Euteleostomi</taxon>
        <taxon>Actinopterygii</taxon>
        <taxon>Neopterygii</taxon>
        <taxon>Teleostei</taxon>
        <taxon>Ostariophysi</taxon>
        <taxon>Siluriformes</taxon>
        <taxon>Bagridae</taxon>
        <taxon>Tachysurus</taxon>
    </lineage>
</organism>
<evidence type="ECO:0000256" key="3">
    <source>
        <dbReference type="ARBA" id="ARBA00022525"/>
    </source>
</evidence>
<dbReference type="SUPFAM" id="SSF47266">
    <property type="entry name" value="4-helical cytokines"/>
    <property type="match status" value="1"/>
</dbReference>
<feature type="signal peptide" evidence="7">
    <location>
        <begin position="1"/>
        <end position="40"/>
    </location>
</feature>
<keyword evidence="6" id="KW-1015">Disulfide bond</keyword>
<name>A0AA88NWY7_TACVA</name>
<dbReference type="Gene3D" id="1.20.1250.10">
    <property type="match status" value="1"/>
</dbReference>